<dbReference type="RefSeq" id="WP_227230592.1">
    <property type="nucleotide sequence ID" value="NZ_JAJCVJ010000002.1"/>
</dbReference>
<organism evidence="3 4">
    <name type="scientific">Salinirubrum litoreum</name>
    <dbReference type="NCBI Taxonomy" id="1126234"/>
    <lineage>
        <taxon>Archaea</taxon>
        <taxon>Methanobacteriati</taxon>
        <taxon>Methanobacteriota</taxon>
        <taxon>Stenosarchaea group</taxon>
        <taxon>Halobacteria</taxon>
        <taxon>Halobacteriales</taxon>
        <taxon>Haloferacaceae</taxon>
        <taxon>Salinirubrum</taxon>
    </lineage>
</organism>
<dbReference type="Proteomes" id="UP001596201">
    <property type="component" value="Unassembled WGS sequence"/>
</dbReference>
<gene>
    <name evidence="3" type="ORF">ACFPJ5_15405</name>
</gene>
<accession>A0ABD5RE52</accession>
<sequence>MSVLESLPPRPLPESAVAALNRSESVDLVVSVGVTTGPAGDAESDDERREDPGGPATGLLVVTDSWAKGLALSPEDGWQVVETVSLAEAERFEALQRAEDAVLAFQADESERSD</sequence>
<evidence type="ECO:0000313" key="4">
    <source>
        <dbReference type="Proteomes" id="UP001596201"/>
    </source>
</evidence>
<evidence type="ECO:0000259" key="2">
    <source>
        <dbReference type="Pfam" id="PF25912"/>
    </source>
</evidence>
<keyword evidence="4" id="KW-1185">Reference proteome</keyword>
<evidence type="ECO:0000313" key="3">
    <source>
        <dbReference type="EMBL" id="MFC5368315.1"/>
    </source>
</evidence>
<dbReference type="InterPro" id="IPR058270">
    <property type="entry name" value="DUF7964"/>
</dbReference>
<proteinExistence type="predicted"/>
<evidence type="ECO:0000256" key="1">
    <source>
        <dbReference type="SAM" id="MobiDB-lite"/>
    </source>
</evidence>
<feature type="region of interest" description="Disordered" evidence="1">
    <location>
        <begin position="34"/>
        <end position="57"/>
    </location>
</feature>
<name>A0ABD5RE52_9EURY</name>
<dbReference type="Pfam" id="PF25912">
    <property type="entry name" value="DUF7964"/>
    <property type="match status" value="1"/>
</dbReference>
<dbReference type="AlphaFoldDB" id="A0ABD5RE52"/>
<comment type="caution">
    <text evidence="3">The sequence shown here is derived from an EMBL/GenBank/DDBJ whole genome shotgun (WGS) entry which is preliminary data.</text>
</comment>
<protein>
    <recommendedName>
        <fullName evidence="2">DUF7964 domain-containing protein</fullName>
    </recommendedName>
</protein>
<reference evidence="3 4" key="1">
    <citation type="journal article" date="2019" name="Int. J. Syst. Evol. Microbiol.">
        <title>The Global Catalogue of Microorganisms (GCM) 10K type strain sequencing project: providing services to taxonomists for standard genome sequencing and annotation.</title>
        <authorList>
            <consortium name="The Broad Institute Genomics Platform"/>
            <consortium name="The Broad Institute Genome Sequencing Center for Infectious Disease"/>
            <person name="Wu L."/>
            <person name="Ma J."/>
        </authorList>
    </citation>
    <scope>NUCLEOTIDE SEQUENCE [LARGE SCALE GENOMIC DNA]</scope>
    <source>
        <strain evidence="3 4">CGMCC 1.12237</strain>
    </source>
</reference>
<dbReference type="EMBL" id="JBHSKX010000002">
    <property type="protein sequence ID" value="MFC5368315.1"/>
    <property type="molecule type" value="Genomic_DNA"/>
</dbReference>
<feature type="domain" description="DUF7964" evidence="2">
    <location>
        <begin position="3"/>
        <end position="105"/>
    </location>
</feature>